<dbReference type="Pfam" id="PF03109">
    <property type="entry name" value="ABC1"/>
    <property type="match status" value="1"/>
</dbReference>
<organism evidence="4 5">
    <name type="scientific">Nemorincola caseinilytica</name>
    <dbReference type="NCBI Taxonomy" id="2054315"/>
    <lineage>
        <taxon>Bacteria</taxon>
        <taxon>Pseudomonadati</taxon>
        <taxon>Bacteroidota</taxon>
        <taxon>Chitinophagia</taxon>
        <taxon>Chitinophagales</taxon>
        <taxon>Chitinophagaceae</taxon>
        <taxon>Nemorincola</taxon>
    </lineage>
</organism>
<reference evidence="5" key="1">
    <citation type="journal article" date="2019" name="Int. J. Syst. Evol. Microbiol.">
        <title>The Global Catalogue of Microorganisms (GCM) 10K type strain sequencing project: providing services to taxonomists for standard genome sequencing and annotation.</title>
        <authorList>
            <consortium name="The Broad Institute Genomics Platform"/>
            <consortium name="The Broad Institute Genome Sequencing Center for Infectious Disease"/>
            <person name="Wu L."/>
            <person name="Ma J."/>
        </authorList>
    </citation>
    <scope>NUCLEOTIDE SEQUENCE [LARGE SCALE GENOMIC DNA]</scope>
    <source>
        <strain evidence="5">JCM 32105</strain>
    </source>
</reference>
<dbReference type="Proteomes" id="UP001500067">
    <property type="component" value="Unassembled WGS sequence"/>
</dbReference>
<keyword evidence="2" id="KW-1133">Transmembrane helix</keyword>
<feature type="domain" description="ABC1 atypical kinase-like" evidence="3">
    <location>
        <begin position="90"/>
        <end position="333"/>
    </location>
</feature>
<name>A0ABP8NQD1_9BACT</name>
<evidence type="ECO:0000256" key="2">
    <source>
        <dbReference type="SAM" id="Phobius"/>
    </source>
</evidence>
<evidence type="ECO:0000313" key="5">
    <source>
        <dbReference type="Proteomes" id="UP001500067"/>
    </source>
</evidence>
<feature type="transmembrane region" description="Helical" evidence="2">
    <location>
        <begin position="522"/>
        <end position="545"/>
    </location>
</feature>
<sequence length="555" mass="62694">MSSIPTKFQRYVKFIGFLVKYWNSDVMGHAASTLNSDVVHDDQSHKSYEKPEELIEDLKDMGPTWVKLGQLLSTRPDLLPEEYLQALSTLQDNVEQVSYSEILPIVEEELGVRISKGFASFDEMPLASASIGQVHKAILRSGKEVVVKIQRPGIRQKFVEDLDTIQEIVDLAMKYSRSARKYALGEILEELRHILLNELDYNKEAQNLVTLGENLREFRGIIVPMPVPDYCTSRVLTMEYIKGRKVTEISPLIRTEVDLRPLVDTLVECYLKQIIIDGFAHADPHPGNVHLTDDNMIVLMDLGMVARFSNAVRDKMLKLLIAIGNADGDAVASTLLQLSAHDREVDTDHFRRNVNRLVLDNSRYSAKEMQTGKLLIQINQLAAEEGIKIGAELNVVGKILGNLDRIVAVLSPHFDLRSSIREHLEDLLRRKLLKELRPENMLEAIVELKNLGKNLPARINAITEKIANNELEIRVNAIDEKRFTDGFQKVANRITLGLIIASIIIGAAMLMRVPSTFSILGYPGLAMLFFITAAAAGFYLIYIIIFKDEDFRKRH</sequence>
<dbReference type="PANTHER" id="PTHR10566">
    <property type="entry name" value="CHAPERONE-ACTIVITY OF BC1 COMPLEX CABC1 -RELATED"/>
    <property type="match status" value="1"/>
</dbReference>
<keyword evidence="2" id="KW-0812">Transmembrane</keyword>
<evidence type="ECO:0000313" key="4">
    <source>
        <dbReference type="EMBL" id="GAA4469622.1"/>
    </source>
</evidence>
<comment type="caution">
    <text evidence="4">The sequence shown here is derived from an EMBL/GenBank/DDBJ whole genome shotgun (WGS) entry which is preliminary data.</text>
</comment>
<dbReference type="RefSeq" id="WP_345084864.1">
    <property type="nucleotide sequence ID" value="NZ_BAABFA010000024.1"/>
</dbReference>
<keyword evidence="2" id="KW-0472">Membrane</keyword>
<feature type="transmembrane region" description="Helical" evidence="2">
    <location>
        <begin position="490"/>
        <end position="510"/>
    </location>
</feature>
<dbReference type="PANTHER" id="PTHR10566:SF113">
    <property type="entry name" value="PROTEIN ACTIVITY OF BC1 COMPLEX KINASE 7, CHLOROPLASTIC"/>
    <property type="match status" value="1"/>
</dbReference>
<dbReference type="InterPro" id="IPR011009">
    <property type="entry name" value="Kinase-like_dom_sf"/>
</dbReference>
<accession>A0ABP8NQD1</accession>
<dbReference type="EMBL" id="BAABFA010000024">
    <property type="protein sequence ID" value="GAA4469622.1"/>
    <property type="molecule type" value="Genomic_DNA"/>
</dbReference>
<comment type="similarity">
    <text evidence="1">Belongs to the protein kinase superfamily. ADCK protein kinase family.</text>
</comment>
<dbReference type="InterPro" id="IPR050154">
    <property type="entry name" value="UbiB_kinase"/>
</dbReference>
<evidence type="ECO:0000256" key="1">
    <source>
        <dbReference type="ARBA" id="ARBA00009670"/>
    </source>
</evidence>
<dbReference type="CDD" id="cd05121">
    <property type="entry name" value="ABC1_ADCK3-like"/>
    <property type="match status" value="1"/>
</dbReference>
<proteinExistence type="inferred from homology"/>
<dbReference type="InterPro" id="IPR004147">
    <property type="entry name" value="ABC1_dom"/>
</dbReference>
<gene>
    <name evidence="4" type="ORF">GCM10023093_29380</name>
</gene>
<evidence type="ECO:0000259" key="3">
    <source>
        <dbReference type="Pfam" id="PF03109"/>
    </source>
</evidence>
<dbReference type="SUPFAM" id="SSF56112">
    <property type="entry name" value="Protein kinase-like (PK-like)"/>
    <property type="match status" value="1"/>
</dbReference>
<protein>
    <submittedName>
        <fullName evidence="4">AarF/UbiB family protein</fullName>
    </submittedName>
</protein>
<keyword evidence="5" id="KW-1185">Reference proteome</keyword>